<evidence type="ECO:0000313" key="2">
    <source>
        <dbReference type="Proteomes" id="UP000516428"/>
    </source>
</evidence>
<dbReference type="KEGG" id="sxn:IAG42_29620"/>
<gene>
    <name evidence="1" type="ORF">IAG42_29620</name>
</gene>
<evidence type="ECO:0000313" key="1">
    <source>
        <dbReference type="EMBL" id="QNS07347.1"/>
    </source>
</evidence>
<dbReference type="Pfam" id="PF19664">
    <property type="entry name" value="DUF6167"/>
    <property type="match status" value="1"/>
</dbReference>
<proteinExistence type="predicted"/>
<reference evidence="1 2" key="1">
    <citation type="submission" date="2020-09" db="EMBL/GenBank/DDBJ databases">
        <title>A novel species.</title>
        <authorList>
            <person name="Gao J."/>
        </authorList>
    </citation>
    <scope>NUCLEOTIDE SEQUENCE [LARGE SCALE GENOMIC DNA]</scope>
    <source>
        <strain evidence="1 2">CRXT-Y-14</strain>
    </source>
</reference>
<name>A0A7H1BF42_9ACTN</name>
<dbReference type="AlphaFoldDB" id="A0A7H1BF42"/>
<dbReference type="Proteomes" id="UP000516428">
    <property type="component" value="Chromosome"/>
</dbReference>
<dbReference type="EMBL" id="CP061281">
    <property type="protein sequence ID" value="QNS07347.1"/>
    <property type="molecule type" value="Genomic_DNA"/>
</dbReference>
<protein>
    <recommendedName>
        <fullName evidence="3">Secreted protein</fullName>
    </recommendedName>
</protein>
<dbReference type="InterPro" id="IPR046165">
    <property type="entry name" value="DUF6167"/>
</dbReference>
<keyword evidence="2" id="KW-1185">Reference proteome</keyword>
<sequence>MFRRTFWFTAGAAAGVWATTKVNRKLKQLTPESLAAQAANKAVEAGHKLKDFALDVRDNMAEREAQLGDALGLNDPVDRELPAQRGFAVIENTFSTHTKQPKYLENTRYSINNRNEDH</sequence>
<evidence type="ECO:0008006" key="3">
    <source>
        <dbReference type="Google" id="ProtNLM"/>
    </source>
</evidence>
<organism evidence="1 2">
    <name type="scientific">Streptomyces xanthii</name>
    <dbReference type="NCBI Taxonomy" id="2768069"/>
    <lineage>
        <taxon>Bacteria</taxon>
        <taxon>Bacillati</taxon>
        <taxon>Actinomycetota</taxon>
        <taxon>Actinomycetes</taxon>
        <taxon>Kitasatosporales</taxon>
        <taxon>Streptomycetaceae</taxon>
        <taxon>Streptomyces</taxon>
    </lineage>
</organism>
<accession>A0A7H1BF42</accession>
<dbReference type="RefSeq" id="WP_188340017.1">
    <property type="nucleotide sequence ID" value="NZ_CP061281.1"/>
</dbReference>